<dbReference type="SUPFAM" id="SSF102114">
    <property type="entry name" value="Radical SAM enzymes"/>
    <property type="match status" value="1"/>
</dbReference>
<reference evidence="2 3" key="1">
    <citation type="submission" date="2017-04" db="EMBL/GenBank/DDBJ databases">
        <authorList>
            <consortium name="Geobacter pelophilus Genome Sequencing"/>
            <person name="Aoyagi T."/>
            <person name="Koike H."/>
            <person name="Hori T."/>
        </authorList>
    </citation>
    <scope>NUCLEOTIDE SEQUENCE [LARGE SCALE GENOMIC DNA]</scope>
    <source>
        <strain evidence="2 3">Drf2</strain>
    </source>
</reference>
<dbReference type="EMBL" id="BDQG01000001">
    <property type="protein sequence ID" value="GAW67752.1"/>
    <property type="molecule type" value="Genomic_DNA"/>
</dbReference>
<proteinExistence type="predicted"/>
<dbReference type="InterPro" id="IPR006638">
    <property type="entry name" value="Elp3/MiaA/NifB-like_rSAM"/>
</dbReference>
<dbReference type="InterPro" id="IPR045784">
    <property type="entry name" value="Radical_SAM_N2"/>
</dbReference>
<dbReference type="Pfam" id="PF19864">
    <property type="entry name" value="Radical_SAM_N2"/>
    <property type="match status" value="1"/>
</dbReference>
<dbReference type="SMART" id="SM00729">
    <property type="entry name" value="Elp3"/>
    <property type="match status" value="1"/>
</dbReference>
<evidence type="ECO:0000259" key="1">
    <source>
        <dbReference type="PROSITE" id="PS51918"/>
    </source>
</evidence>
<dbReference type="InterPro" id="IPR058240">
    <property type="entry name" value="rSAM_sf"/>
</dbReference>
<gene>
    <name evidence="2" type="ORF">GPEL0_01r3757</name>
</gene>
<dbReference type="InterPro" id="IPR023404">
    <property type="entry name" value="rSAM_horseshoe"/>
</dbReference>
<dbReference type="PANTHER" id="PTHR42731">
    <property type="entry name" value="SLL1084 PROTEIN"/>
    <property type="match status" value="1"/>
</dbReference>
<dbReference type="PANTHER" id="PTHR42731:SF5">
    <property type="entry name" value="RADICAL SAM DOMAIN PROTEIN"/>
    <property type="match status" value="1"/>
</dbReference>
<dbReference type="InterPro" id="IPR007197">
    <property type="entry name" value="rSAM"/>
</dbReference>
<comment type="caution">
    <text evidence="2">The sequence shown here is derived from an EMBL/GenBank/DDBJ whole genome shotgun (WGS) entry which is preliminary data.</text>
</comment>
<feature type="domain" description="Radical SAM core" evidence="1">
    <location>
        <begin position="257"/>
        <end position="495"/>
    </location>
</feature>
<reference evidence="3" key="2">
    <citation type="submission" date="2017-05" db="EMBL/GenBank/DDBJ databases">
        <title>Draft genome sequence of Geobacter pelophilus, a iron(III)-reducing bacteria.</title>
        <authorList>
            <person name="Aoyagi T."/>
            <person name="Koike H."/>
            <person name="Morita T."/>
            <person name="Sato Y."/>
            <person name="Habe H."/>
            <person name="Hori T."/>
        </authorList>
    </citation>
    <scope>NUCLEOTIDE SEQUENCE [LARGE SCALE GENOMIC DNA]</scope>
    <source>
        <strain evidence="3">Drf2</strain>
    </source>
</reference>
<dbReference type="Proteomes" id="UP000194153">
    <property type="component" value="Unassembled WGS sequence"/>
</dbReference>
<keyword evidence="3" id="KW-1185">Reference proteome</keyword>
<sequence>MLFSFHRASQRWYFGAMSRKSIERRRALLAGESGGEQRNSGGRLSCCLVYPNRYHSAMSNLGFQAVHAMMNAHPEVLCERAFLPDRDELAELERTGGTLLSLEGQRALSSFDVIAFSVSFESDYLNIPTIFRLSGMSPWAAERSAREPLVLAGGAALFLNPEPVAPFLDLVCIGEAEPILADLLELLKEGGGSRAELLLQACKIPGIYVPSLYQPQYLDGRFAGLKPQPGAPDRVLRVWEKELDRRPTVTEIHTEATEFSGMHLVELSRGCPRACRFCAAGFIYLPYRSRSLDGVRAEVLKGVAQGRKVGLVAAAVSDFSGIGELCGEIVAGGGKFSVSSFRIDHLDDGMIEALKVSGQKTVALAPEGGSQRLRDLVKKGIDEEQILAACDKLIGHDILNLKLYFIIGLPTETEQDLEELVLLVTRIRERVLAAAKKNKRLGEVQLSVNPFIPKPFTPFQWCGMEPVKSLEAKWKYLQKALGKLSNVKLQMESPREAYQQALLSRGDRRLAELLVLADRSGNWKQALREAEFDADAEVYRQVALDEALPWDFIDGGDCDRLKREYLRAFEEGS</sequence>
<evidence type="ECO:0000313" key="2">
    <source>
        <dbReference type="EMBL" id="GAW67752.1"/>
    </source>
</evidence>
<dbReference type="Pfam" id="PF04055">
    <property type="entry name" value="Radical_SAM"/>
    <property type="match status" value="1"/>
</dbReference>
<dbReference type="SFLD" id="SFLDG01082">
    <property type="entry name" value="B12-binding_domain_containing"/>
    <property type="match status" value="1"/>
</dbReference>
<protein>
    <submittedName>
        <fullName evidence="2">Radical SAM protein</fullName>
    </submittedName>
</protein>
<dbReference type="CDD" id="cd01335">
    <property type="entry name" value="Radical_SAM"/>
    <property type="match status" value="1"/>
</dbReference>
<evidence type="ECO:0000313" key="3">
    <source>
        <dbReference type="Proteomes" id="UP000194153"/>
    </source>
</evidence>
<dbReference type="SFLD" id="SFLDS00029">
    <property type="entry name" value="Radical_SAM"/>
    <property type="match status" value="1"/>
</dbReference>
<dbReference type="Gene3D" id="3.80.30.20">
    <property type="entry name" value="tm_1862 like domain"/>
    <property type="match status" value="1"/>
</dbReference>
<organism evidence="2 3">
    <name type="scientific">Geoanaerobacter pelophilus</name>
    <dbReference type="NCBI Taxonomy" id="60036"/>
    <lineage>
        <taxon>Bacteria</taxon>
        <taxon>Pseudomonadati</taxon>
        <taxon>Thermodesulfobacteriota</taxon>
        <taxon>Desulfuromonadia</taxon>
        <taxon>Geobacterales</taxon>
        <taxon>Geobacteraceae</taxon>
        <taxon>Geoanaerobacter</taxon>
    </lineage>
</organism>
<name>A0ABQ0MLT6_9BACT</name>
<accession>A0ABQ0MLT6</accession>
<dbReference type="PROSITE" id="PS51918">
    <property type="entry name" value="RADICAL_SAM"/>
    <property type="match status" value="1"/>
</dbReference>